<evidence type="ECO:0000313" key="2">
    <source>
        <dbReference type="EMBL" id="OQP62693.1"/>
    </source>
</evidence>
<dbReference type="EMBL" id="LVYD01000049">
    <property type="protein sequence ID" value="OQP62693.1"/>
    <property type="molecule type" value="Genomic_DNA"/>
</dbReference>
<dbReference type="OrthoDB" id="9770553at2"/>
<dbReference type="STRING" id="1703345.A3860_27165"/>
<dbReference type="InterPro" id="IPR025714">
    <property type="entry name" value="Methyltranfer_dom"/>
</dbReference>
<dbReference type="Pfam" id="PF13847">
    <property type="entry name" value="Methyltransf_31"/>
    <property type="match status" value="1"/>
</dbReference>
<dbReference type="PANTHER" id="PTHR44068">
    <property type="entry name" value="ZGC:194242"/>
    <property type="match status" value="1"/>
</dbReference>
<proteinExistence type="predicted"/>
<gene>
    <name evidence="2" type="ORF">A3860_27165</name>
</gene>
<accession>A0A1V9FWH9</accession>
<dbReference type="SUPFAM" id="SSF53335">
    <property type="entry name" value="S-adenosyl-L-methionine-dependent methyltransferases"/>
    <property type="match status" value="1"/>
</dbReference>
<protein>
    <recommendedName>
        <fullName evidence="1">Methyltransferase domain-containing protein</fullName>
    </recommendedName>
</protein>
<feature type="domain" description="Methyltransferase" evidence="1">
    <location>
        <begin position="64"/>
        <end position="178"/>
    </location>
</feature>
<organism evidence="2 3">
    <name type="scientific">Niastella vici</name>
    <dbReference type="NCBI Taxonomy" id="1703345"/>
    <lineage>
        <taxon>Bacteria</taxon>
        <taxon>Pseudomonadati</taxon>
        <taxon>Bacteroidota</taxon>
        <taxon>Chitinophagia</taxon>
        <taxon>Chitinophagales</taxon>
        <taxon>Chitinophagaceae</taxon>
        <taxon>Niastella</taxon>
    </lineage>
</organism>
<dbReference type="InterPro" id="IPR050447">
    <property type="entry name" value="Erg6_SMT_methyltransf"/>
</dbReference>
<dbReference type="AlphaFoldDB" id="A0A1V9FWH9"/>
<comment type="caution">
    <text evidence="2">The sequence shown here is derived from an EMBL/GenBank/DDBJ whole genome shotgun (WGS) entry which is preliminary data.</text>
</comment>
<name>A0A1V9FWH9_9BACT</name>
<keyword evidence="3" id="KW-1185">Reference proteome</keyword>
<dbReference type="InterPro" id="IPR029063">
    <property type="entry name" value="SAM-dependent_MTases_sf"/>
</dbReference>
<evidence type="ECO:0000259" key="1">
    <source>
        <dbReference type="Pfam" id="PF13847"/>
    </source>
</evidence>
<dbReference type="Gene3D" id="3.40.50.150">
    <property type="entry name" value="Vaccinia Virus protein VP39"/>
    <property type="match status" value="1"/>
</dbReference>
<reference evidence="2 3" key="1">
    <citation type="submission" date="2016-03" db="EMBL/GenBank/DDBJ databases">
        <title>Niastella vici sp. nov., isolated from farmland soil.</title>
        <authorList>
            <person name="Chen L."/>
            <person name="Wang D."/>
            <person name="Yang S."/>
            <person name="Wang G."/>
        </authorList>
    </citation>
    <scope>NUCLEOTIDE SEQUENCE [LARGE SCALE GENOMIC DNA]</scope>
    <source>
        <strain evidence="2 3">DJ57</strain>
    </source>
</reference>
<sequence length="276" mass="30490">MNTHDSLIEAHYAHDHLYETILQALARTGIMPGNITRKDMAPIDEFHVRGQEVSRELAAAAGLQPGMRILDAGCGLGGTCRLLADEYGCVVTGIDITADYIRTAQQLSALTGLQHATRFVTGSVLALPFDNNSFDTVFTQHVQMNIADKKTFYSEVHRVLITGARFVYYDILSHDQLPIQFPVPWASDASMSFLATSPQLQELLIETGFQRIQVKDETAKGIAFFNNLFTRIAQKGLPALGLHLLMGDTALEKLRNLHTNLIEGKIMLESGVYSKV</sequence>
<dbReference type="CDD" id="cd02440">
    <property type="entry name" value="AdoMet_MTases"/>
    <property type="match status" value="1"/>
</dbReference>
<dbReference type="RefSeq" id="WP_081148583.1">
    <property type="nucleotide sequence ID" value="NZ_LVYD01000049.1"/>
</dbReference>
<dbReference type="PANTHER" id="PTHR44068:SF11">
    <property type="entry name" value="GERANYL DIPHOSPHATE 2-C-METHYLTRANSFERASE"/>
    <property type="match status" value="1"/>
</dbReference>
<evidence type="ECO:0000313" key="3">
    <source>
        <dbReference type="Proteomes" id="UP000192796"/>
    </source>
</evidence>
<dbReference type="Proteomes" id="UP000192796">
    <property type="component" value="Unassembled WGS sequence"/>
</dbReference>